<feature type="transmembrane region" description="Helical" evidence="5">
    <location>
        <begin position="307"/>
        <end position="328"/>
    </location>
</feature>
<keyword evidence="3 5" id="KW-1133">Transmembrane helix</keyword>
<dbReference type="PANTHER" id="PTHR43077:SF10">
    <property type="entry name" value="TRANSPORT PERMEASE PROTEIN"/>
    <property type="match status" value="1"/>
</dbReference>
<evidence type="ECO:0000313" key="9">
    <source>
        <dbReference type="Proteomes" id="UP000051139"/>
    </source>
</evidence>
<organism evidence="8 9">
    <name type="scientific">Furfurilactobacillus siliginis</name>
    <dbReference type="NCBI Taxonomy" id="348151"/>
    <lineage>
        <taxon>Bacteria</taxon>
        <taxon>Bacillati</taxon>
        <taxon>Bacillota</taxon>
        <taxon>Bacilli</taxon>
        <taxon>Lactobacillales</taxon>
        <taxon>Lactobacillaceae</taxon>
        <taxon>Furfurilactobacillus</taxon>
    </lineage>
</organism>
<feature type="transmembrane region" description="Helical" evidence="5">
    <location>
        <begin position="12"/>
        <end position="34"/>
    </location>
</feature>
<keyword evidence="2 5" id="KW-0812">Transmembrane</keyword>
<proteinExistence type="predicted"/>
<dbReference type="PATRIC" id="fig|348151.3.peg.258"/>
<evidence type="ECO:0000256" key="3">
    <source>
        <dbReference type="ARBA" id="ARBA00022989"/>
    </source>
</evidence>
<dbReference type="EMBL" id="JQCB01000001">
    <property type="protein sequence ID" value="KRN97325.1"/>
    <property type="molecule type" value="Genomic_DNA"/>
</dbReference>
<comment type="subcellular location">
    <subcellularLocation>
        <location evidence="1">Membrane</location>
        <topology evidence="1">Multi-pass membrane protein</topology>
    </subcellularLocation>
</comment>
<name>A0A0R2LFF3_9LACO</name>
<dbReference type="STRING" id="348151.IV55_GL000253"/>
<dbReference type="AlphaFoldDB" id="A0A0R2LFF3"/>
<evidence type="ECO:0000256" key="5">
    <source>
        <dbReference type="SAM" id="Phobius"/>
    </source>
</evidence>
<evidence type="ECO:0000259" key="6">
    <source>
        <dbReference type="Pfam" id="PF12698"/>
    </source>
</evidence>
<dbReference type="PANTHER" id="PTHR43077">
    <property type="entry name" value="TRANSPORT PERMEASE YVFS-RELATED"/>
    <property type="match status" value="1"/>
</dbReference>
<evidence type="ECO:0000313" key="7">
    <source>
        <dbReference type="EMBL" id="GEK29178.1"/>
    </source>
</evidence>
<reference evidence="7 10" key="2">
    <citation type="submission" date="2019-07" db="EMBL/GenBank/DDBJ databases">
        <title>Whole genome shotgun sequence of Lactobacillus siliginis NBRC 101315.</title>
        <authorList>
            <person name="Hosoyama A."/>
            <person name="Uohara A."/>
            <person name="Ohji S."/>
            <person name="Ichikawa N."/>
        </authorList>
    </citation>
    <scope>NUCLEOTIDE SEQUENCE [LARGE SCALE GENOMIC DNA]</scope>
    <source>
        <strain evidence="7 10">NBRC 101315</strain>
    </source>
</reference>
<dbReference type="EMBL" id="BJUD01000036">
    <property type="protein sequence ID" value="GEK29178.1"/>
    <property type="molecule type" value="Genomic_DNA"/>
</dbReference>
<evidence type="ECO:0000313" key="8">
    <source>
        <dbReference type="EMBL" id="KRN97325.1"/>
    </source>
</evidence>
<dbReference type="Gene3D" id="3.40.1710.10">
    <property type="entry name" value="abc type-2 transporter like domain"/>
    <property type="match status" value="1"/>
</dbReference>
<feature type="domain" description="ABC-2 type transporter transmembrane" evidence="6">
    <location>
        <begin position="17"/>
        <end position="405"/>
    </location>
</feature>
<feature type="transmembrane region" description="Helical" evidence="5">
    <location>
        <begin position="394"/>
        <end position="413"/>
    </location>
</feature>
<gene>
    <name evidence="8" type="ORF">IV55_GL000253</name>
    <name evidence="7" type="ORF">LSI01_14890</name>
</gene>
<evidence type="ECO:0000256" key="1">
    <source>
        <dbReference type="ARBA" id="ARBA00004141"/>
    </source>
</evidence>
<dbReference type="GO" id="GO:0140359">
    <property type="term" value="F:ABC-type transporter activity"/>
    <property type="evidence" value="ECO:0007669"/>
    <property type="project" value="InterPro"/>
</dbReference>
<comment type="caution">
    <text evidence="8">The sequence shown here is derived from an EMBL/GenBank/DDBJ whole genome shotgun (WGS) entry which is preliminary data.</text>
</comment>
<keyword evidence="4 5" id="KW-0472">Membrane</keyword>
<evidence type="ECO:0000313" key="10">
    <source>
        <dbReference type="Proteomes" id="UP000321429"/>
    </source>
</evidence>
<dbReference type="GO" id="GO:0016020">
    <property type="term" value="C:membrane"/>
    <property type="evidence" value="ECO:0007669"/>
    <property type="project" value="UniProtKB-SubCell"/>
</dbReference>
<evidence type="ECO:0000256" key="4">
    <source>
        <dbReference type="ARBA" id="ARBA00023136"/>
    </source>
</evidence>
<dbReference type="Proteomes" id="UP000051139">
    <property type="component" value="Unassembled WGS sequence"/>
</dbReference>
<dbReference type="OrthoDB" id="2208410at2"/>
<feature type="transmembrane region" description="Helical" evidence="5">
    <location>
        <begin position="238"/>
        <end position="259"/>
    </location>
</feature>
<sequence>MTKLALLKRPLVWLFSALAIVIAIFFSTFLLPAFHDLPTSTNKIPVAVINQDTSTTGKTVTKQLTDNLPFKHIHQNVSLKTAQQQLNNRQLGLVIRIPSNFTTQVMAGKETHVHYYVSDANGMVQNNMNKALISNATNSIANHVTTNKAAGMFAKVLGPQIAQQAQAKFASSPQAAQLQGNPAAQAAAKQQLTAQVQQTTETAAKQMSAALAKGVTPITHVSNKLPARLSHQMAPMTLGLGTYLGTMIMSVMLVAYFMGQRFESGKWAALLATQVVGFVTAVILPCFSVTTLRLIIHLSGAAFWGTLTYNMLFTLAIFEFVTAIAFLLGGLPSMLIQLPLFIMQVVTGGIIVPHDSLNGFYHFIANCTPMYAGMTGSQNYLFGGGQTGMLSGQLWLITLVGLTVTVCCVAIGYRSAEPKGLAKMFS</sequence>
<evidence type="ECO:0000256" key="2">
    <source>
        <dbReference type="ARBA" id="ARBA00022692"/>
    </source>
</evidence>
<dbReference type="Proteomes" id="UP000321429">
    <property type="component" value="Unassembled WGS sequence"/>
</dbReference>
<feature type="transmembrane region" description="Helical" evidence="5">
    <location>
        <begin position="271"/>
        <end position="295"/>
    </location>
</feature>
<protein>
    <recommendedName>
        <fullName evidence="6">ABC-2 type transporter transmembrane domain-containing protein</fullName>
    </recommendedName>
</protein>
<dbReference type="InterPro" id="IPR051328">
    <property type="entry name" value="T7SS_ABC-Transporter"/>
</dbReference>
<reference evidence="8 9" key="1">
    <citation type="journal article" date="2015" name="Genome Announc.">
        <title>Expanding the biotechnology potential of lactobacilli through comparative genomics of 213 strains and associated genera.</title>
        <authorList>
            <person name="Sun Z."/>
            <person name="Harris H.M."/>
            <person name="McCann A."/>
            <person name="Guo C."/>
            <person name="Argimon S."/>
            <person name="Zhang W."/>
            <person name="Yang X."/>
            <person name="Jeffery I.B."/>
            <person name="Cooney J.C."/>
            <person name="Kagawa T.F."/>
            <person name="Liu W."/>
            <person name="Song Y."/>
            <person name="Salvetti E."/>
            <person name="Wrobel A."/>
            <person name="Rasinkangas P."/>
            <person name="Parkhill J."/>
            <person name="Rea M.C."/>
            <person name="O'Sullivan O."/>
            <person name="Ritari J."/>
            <person name="Douillard F.P."/>
            <person name="Paul Ross R."/>
            <person name="Yang R."/>
            <person name="Briner A.E."/>
            <person name="Felis G.E."/>
            <person name="de Vos W.M."/>
            <person name="Barrangou R."/>
            <person name="Klaenhammer T.R."/>
            <person name="Caufield P.W."/>
            <person name="Cui Y."/>
            <person name="Zhang H."/>
            <person name="O'Toole P.W."/>
        </authorList>
    </citation>
    <scope>NUCLEOTIDE SEQUENCE [LARGE SCALE GENOMIC DNA]</scope>
    <source>
        <strain evidence="8 9">DSM 22696</strain>
    </source>
</reference>
<keyword evidence="9" id="KW-1185">Reference proteome</keyword>
<accession>A0A0R2LFF3</accession>
<dbReference type="RefSeq" id="WP_057808579.1">
    <property type="nucleotide sequence ID" value="NZ_BJUD01000036.1"/>
</dbReference>
<dbReference type="Pfam" id="PF12698">
    <property type="entry name" value="ABC2_membrane_3"/>
    <property type="match status" value="1"/>
</dbReference>
<feature type="transmembrane region" description="Helical" evidence="5">
    <location>
        <begin position="334"/>
        <end position="353"/>
    </location>
</feature>
<dbReference type="InterPro" id="IPR013525">
    <property type="entry name" value="ABC2_TM"/>
</dbReference>